<comment type="caution">
    <text evidence="2">The sequence shown here is derived from an EMBL/GenBank/DDBJ whole genome shotgun (WGS) entry which is preliminary data.</text>
</comment>
<dbReference type="EMBL" id="NMUH01000747">
    <property type="protein sequence ID" value="MQL84222.1"/>
    <property type="molecule type" value="Genomic_DNA"/>
</dbReference>
<protein>
    <submittedName>
        <fullName evidence="2">Uncharacterized protein</fullName>
    </submittedName>
</protein>
<evidence type="ECO:0000256" key="1">
    <source>
        <dbReference type="SAM" id="MobiDB-lite"/>
    </source>
</evidence>
<gene>
    <name evidence="2" type="ORF">Taro_016722</name>
</gene>
<evidence type="ECO:0000313" key="3">
    <source>
        <dbReference type="Proteomes" id="UP000652761"/>
    </source>
</evidence>
<dbReference type="Proteomes" id="UP000652761">
    <property type="component" value="Unassembled WGS sequence"/>
</dbReference>
<evidence type="ECO:0000313" key="2">
    <source>
        <dbReference type="EMBL" id="MQL84222.1"/>
    </source>
</evidence>
<proteinExistence type="predicted"/>
<accession>A0A843UEH4</accession>
<reference evidence="2" key="1">
    <citation type="submission" date="2017-07" db="EMBL/GenBank/DDBJ databases">
        <title>Taro Niue Genome Assembly and Annotation.</title>
        <authorList>
            <person name="Atibalentja N."/>
            <person name="Keating K."/>
            <person name="Fields C.J."/>
        </authorList>
    </citation>
    <scope>NUCLEOTIDE SEQUENCE</scope>
    <source>
        <strain evidence="2">Niue_2</strain>
        <tissue evidence="2">Leaf</tissue>
    </source>
</reference>
<name>A0A843UEH4_COLES</name>
<dbReference type="AlphaFoldDB" id="A0A843UEH4"/>
<sequence length="192" mass="21928">MSSQMSLYLGPPLFSPLRVISVSLSLHDISTPLSLRSPAKQKPRRGNLQAGEIYEKLWFSGRLEDEKKVLTLILLHSENATAEGDATIDTSTKADATSVYRGAHGDSDTRSPWLREVDVVVCRPVRTSRDVRSGRSSRPQHRRVLYFPHHRLWIMECSCKEGEMEQYLEEKKASQKRPATTFQRQDKKKAVY</sequence>
<organism evidence="2 3">
    <name type="scientific">Colocasia esculenta</name>
    <name type="common">Wild taro</name>
    <name type="synonym">Arum esculentum</name>
    <dbReference type="NCBI Taxonomy" id="4460"/>
    <lineage>
        <taxon>Eukaryota</taxon>
        <taxon>Viridiplantae</taxon>
        <taxon>Streptophyta</taxon>
        <taxon>Embryophyta</taxon>
        <taxon>Tracheophyta</taxon>
        <taxon>Spermatophyta</taxon>
        <taxon>Magnoliopsida</taxon>
        <taxon>Liliopsida</taxon>
        <taxon>Araceae</taxon>
        <taxon>Aroideae</taxon>
        <taxon>Colocasieae</taxon>
        <taxon>Colocasia</taxon>
    </lineage>
</organism>
<keyword evidence="3" id="KW-1185">Reference proteome</keyword>
<feature type="region of interest" description="Disordered" evidence="1">
    <location>
        <begin position="170"/>
        <end position="192"/>
    </location>
</feature>